<evidence type="ECO:0000313" key="2">
    <source>
        <dbReference type="EMBL" id="CAI6310647.1"/>
    </source>
</evidence>
<dbReference type="Gene3D" id="3.40.50.880">
    <property type="match status" value="1"/>
</dbReference>
<evidence type="ECO:0000259" key="1">
    <source>
        <dbReference type="Pfam" id="PF01965"/>
    </source>
</evidence>
<accession>A0A9W4U7B4</accession>
<organism evidence="2 3">
    <name type="scientific">Periconia digitata</name>
    <dbReference type="NCBI Taxonomy" id="1303443"/>
    <lineage>
        <taxon>Eukaryota</taxon>
        <taxon>Fungi</taxon>
        <taxon>Dikarya</taxon>
        <taxon>Ascomycota</taxon>
        <taxon>Pezizomycotina</taxon>
        <taxon>Dothideomycetes</taxon>
        <taxon>Pleosporomycetidae</taxon>
        <taxon>Pleosporales</taxon>
        <taxon>Massarineae</taxon>
        <taxon>Periconiaceae</taxon>
        <taxon>Periconia</taxon>
    </lineage>
</organism>
<dbReference type="InterPro" id="IPR029062">
    <property type="entry name" value="Class_I_gatase-like"/>
</dbReference>
<dbReference type="Proteomes" id="UP001152607">
    <property type="component" value="Unassembled WGS sequence"/>
</dbReference>
<dbReference type="PANTHER" id="PTHR43130:SF7">
    <property type="entry name" value="DJ-1_PFPI DOMAIN-CONTAINING PROTEIN"/>
    <property type="match status" value="1"/>
</dbReference>
<dbReference type="Pfam" id="PF01965">
    <property type="entry name" value="DJ-1_PfpI"/>
    <property type="match status" value="1"/>
</dbReference>
<proteinExistence type="predicted"/>
<reference evidence="2" key="1">
    <citation type="submission" date="2023-01" db="EMBL/GenBank/DDBJ databases">
        <authorList>
            <person name="Van Ghelder C."/>
            <person name="Rancurel C."/>
        </authorList>
    </citation>
    <scope>NUCLEOTIDE SEQUENCE</scope>
    <source>
        <strain evidence="2">CNCM I-4278</strain>
    </source>
</reference>
<dbReference type="InterPro" id="IPR052158">
    <property type="entry name" value="INH-QAR"/>
</dbReference>
<dbReference type="EMBL" id="CAOQHR010000002">
    <property type="protein sequence ID" value="CAI6310647.1"/>
    <property type="molecule type" value="Genomic_DNA"/>
</dbReference>
<feature type="domain" description="DJ-1/PfpI" evidence="1">
    <location>
        <begin position="103"/>
        <end position="215"/>
    </location>
</feature>
<evidence type="ECO:0000313" key="3">
    <source>
        <dbReference type="Proteomes" id="UP001152607"/>
    </source>
</evidence>
<gene>
    <name evidence="2" type="ORF">PDIGIT_LOCUS3202</name>
</gene>
<protein>
    <recommendedName>
        <fullName evidence="1">DJ-1/PfpI domain-containing protein</fullName>
    </recommendedName>
</protein>
<dbReference type="SUPFAM" id="SSF52317">
    <property type="entry name" value="Class I glutamine amidotransferase-like"/>
    <property type="match status" value="1"/>
</dbReference>
<sequence length="280" mass="30260">MVHITVLLVSPIQFLDLGPIDLFAMLRRSYFEACNLPSPLLNVALPDEDFQISYVVSPPLEEGEGVNADNGEGNAETKRINADELRTCDTTASVSLVSTHALTSLAVAPGKVDILLIPGPPPGTRPSAATCKWVQAHVEEGKVDLLTVCSGVYVAGFSGVLEGKKATGTRGVMDDLKKSFPGTEWYEDRRWMIDNGGKLWTSGGITNGMDMVAVYLRKRWPGVLSDTVLAMADVEVRPQLYGQSKAGWMGYFGWLVVRAWVGGFMPKKGSGASGTRHCCH</sequence>
<name>A0A9W4U7B4_9PLEO</name>
<dbReference type="AlphaFoldDB" id="A0A9W4U7B4"/>
<dbReference type="InterPro" id="IPR002818">
    <property type="entry name" value="DJ-1/PfpI"/>
</dbReference>
<keyword evidence="3" id="KW-1185">Reference proteome</keyword>
<dbReference type="PANTHER" id="PTHR43130">
    <property type="entry name" value="ARAC-FAMILY TRANSCRIPTIONAL REGULATOR"/>
    <property type="match status" value="1"/>
</dbReference>
<dbReference type="OrthoDB" id="543156at2759"/>
<comment type="caution">
    <text evidence="2">The sequence shown here is derived from an EMBL/GenBank/DDBJ whole genome shotgun (WGS) entry which is preliminary data.</text>
</comment>